<dbReference type="Pfam" id="PF12090">
    <property type="entry name" value="Spt20_SEP"/>
    <property type="match status" value="1"/>
</dbReference>
<dbReference type="EMBL" id="KZ308115">
    <property type="protein sequence ID" value="KAG8221852.1"/>
    <property type="molecule type" value="Genomic_DNA"/>
</dbReference>
<dbReference type="InterPro" id="IPR046468">
    <property type="entry name" value="Spt20-like_SEP"/>
</dbReference>
<dbReference type="InterPro" id="IPR021950">
    <property type="entry name" value="Spt20"/>
</dbReference>
<accession>A0A8K0JSF7</accession>
<feature type="domain" description="Spt20-like SEP" evidence="2">
    <location>
        <begin position="77"/>
        <end position="266"/>
    </location>
</feature>
<gene>
    <name evidence="3" type="ORF">J437_LFUL003228</name>
</gene>
<dbReference type="PANTHER" id="PTHR13526:SF8">
    <property type="entry name" value="TRANSCRIPTION FACTOR SPT20 HOMOLOG"/>
    <property type="match status" value="1"/>
</dbReference>
<dbReference type="GO" id="GO:0000124">
    <property type="term" value="C:SAGA complex"/>
    <property type="evidence" value="ECO:0007669"/>
    <property type="project" value="InterPro"/>
</dbReference>
<dbReference type="OrthoDB" id="1932706at2759"/>
<sequence>MQSLEAACEKAEHLIHIATKKPSSVQHIQERNGSTFISIHQKLRELYEEQSALNSIGDFKHLNPASFLLSKLVERENLNTLIINLYPGERGYSLMVRSRNTLSTKGVGEGAAEVEDNGILEVETAPLRYENQELLRYLDNEELPQPIAELLEKAEGCAKKGANSFFYSGCVVAEVRDYRNPPGHPGNFADPECSPPSVFSQPNICRTHHVLLRPTTQSILGDVSTLTSEGGWSADERLALESQLVLATQGPLCLDPSPSISLVANRLHRHQTLLSSESLVRRARKFSWASMNRKRKLDQVSAPPRLPLQEFLAQRKSKTHNVPAPSAKLVKQLVEDTVEVPLAVPSPPPSVDVLRYAKAYERPRETNDCSPQLVEEYVLEDYKGGSGGLSSPPARVYHIRLTILQRPSNGEYLGELYVDRDYKEGVQNGSSC</sequence>
<evidence type="ECO:0000256" key="1">
    <source>
        <dbReference type="ARBA" id="ARBA00009112"/>
    </source>
</evidence>
<protein>
    <recommendedName>
        <fullName evidence="2">Spt20-like SEP domain-containing protein</fullName>
    </recommendedName>
</protein>
<evidence type="ECO:0000313" key="4">
    <source>
        <dbReference type="Proteomes" id="UP000792457"/>
    </source>
</evidence>
<comment type="similarity">
    <text evidence="1">Belongs to the SPT20 family.</text>
</comment>
<proteinExistence type="inferred from homology"/>
<comment type="caution">
    <text evidence="3">The sequence shown here is derived from an EMBL/GenBank/DDBJ whole genome shotgun (WGS) entry which is preliminary data.</text>
</comment>
<dbReference type="AlphaFoldDB" id="A0A8K0JSF7"/>
<reference evidence="3" key="1">
    <citation type="submission" date="2013-04" db="EMBL/GenBank/DDBJ databases">
        <authorList>
            <person name="Qu J."/>
            <person name="Murali S.C."/>
            <person name="Bandaranaike D."/>
            <person name="Bellair M."/>
            <person name="Blankenburg K."/>
            <person name="Chao H."/>
            <person name="Dinh H."/>
            <person name="Doddapaneni H."/>
            <person name="Downs B."/>
            <person name="Dugan-Rocha S."/>
            <person name="Elkadiri S."/>
            <person name="Gnanaolivu R.D."/>
            <person name="Hernandez B."/>
            <person name="Javaid M."/>
            <person name="Jayaseelan J.C."/>
            <person name="Lee S."/>
            <person name="Li M."/>
            <person name="Ming W."/>
            <person name="Munidasa M."/>
            <person name="Muniz J."/>
            <person name="Nguyen L."/>
            <person name="Ongeri F."/>
            <person name="Osuji N."/>
            <person name="Pu L.-L."/>
            <person name="Puazo M."/>
            <person name="Qu C."/>
            <person name="Quiroz J."/>
            <person name="Raj R."/>
            <person name="Weissenberger G."/>
            <person name="Xin Y."/>
            <person name="Zou X."/>
            <person name="Han Y."/>
            <person name="Richards S."/>
            <person name="Worley K."/>
            <person name="Muzny D."/>
            <person name="Gibbs R."/>
        </authorList>
    </citation>
    <scope>NUCLEOTIDE SEQUENCE</scope>
    <source>
        <strain evidence="3">Sampled in the wild</strain>
    </source>
</reference>
<evidence type="ECO:0000259" key="2">
    <source>
        <dbReference type="Pfam" id="PF12090"/>
    </source>
</evidence>
<name>A0A8K0JSF7_LADFU</name>
<dbReference type="Proteomes" id="UP000792457">
    <property type="component" value="Unassembled WGS sequence"/>
</dbReference>
<organism evidence="3 4">
    <name type="scientific">Ladona fulva</name>
    <name type="common">Scarce chaser dragonfly</name>
    <name type="synonym">Libellula fulva</name>
    <dbReference type="NCBI Taxonomy" id="123851"/>
    <lineage>
        <taxon>Eukaryota</taxon>
        <taxon>Metazoa</taxon>
        <taxon>Ecdysozoa</taxon>
        <taxon>Arthropoda</taxon>
        <taxon>Hexapoda</taxon>
        <taxon>Insecta</taxon>
        <taxon>Pterygota</taxon>
        <taxon>Palaeoptera</taxon>
        <taxon>Odonata</taxon>
        <taxon>Epiprocta</taxon>
        <taxon>Anisoptera</taxon>
        <taxon>Libelluloidea</taxon>
        <taxon>Libellulidae</taxon>
        <taxon>Ladona</taxon>
    </lineage>
</organism>
<feature type="non-terminal residue" evidence="3">
    <location>
        <position position="432"/>
    </location>
</feature>
<dbReference type="PANTHER" id="PTHR13526">
    <property type="entry name" value="TRANSCRIPTION FACTOR SPT20 HOMOLOG"/>
    <property type="match status" value="1"/>
</dbReference>
<evidence type="ECO:0000313" key="3">
    <source>
        <dbReference type="EMBL" id="KAG8221852.1"/>
    </source>
</evidence>
<reference evidence="3" key="2">
    <citation type="submission" date="2017-10" db="EMBL/GenBank/DDBJ databases">
        <title>Ladona fulva Genome sequencing and assembly.</title>
        <authorList>
            <person name="Murali S."/>
            <person name="Richards S."/>
            <person name="Bandaranaike D."/>
            <person name="Bellair M."/>
            <person name="Blankenburg K."/>
            <person name="Chao H."/>
            <person name="Dinh H."/>
            <person name="Doddapaneni H."/>
            <person name="Dugan-Rocha S."/>
            <person name="Elkadiri S."/>
            <person name="Gnanaolivu R."/>
            <person name="Hernandez B."/>
            <person name="Skinner E."/>
            <person name="Javaid M."/>
            <person name="Lee S."/>
            <person name="Li M."/>
            <person name="Ming W."/>
            <person name="Munidasa M."/>
            <person name="Muniz J."/>
            <person name="Nguyen L."/>
            <person name="Hughes D."/>
            <person name="Osuji N."/>
            <person name="Pu L.-L."/>
            <person name="Puazo M."/>
            <person name="Qu C."/>
            <person name="Quiroz J."/>
            <person name="Raj R."/>
            <person name="Weissenberger G."/>
            <person name="Xin Y."/>
            <person name="Zou X."/>
            <person name="Han Y."/>
            <person name="Worley K."/>
            <person name="Muzny D."/>
            <person name="Gibbs R."/>
        </authorList>
    </citation>
    <scope>NUCLEOTIDE SEQUENCE</scope>
    <source>
        <strain evidence="3">Sampled in the wild</strain>
    </source>
</reference>
<dbReference type="GO" id="GO:0006357">
    <property type="term" value="P:regulation of transcription by RNA polymerase II"/>
    <property type="evidence" value="ECO:0007669"/>
    <property type="project" value="TreeGrafter"/>
</dbReference>
<dbReference type="GO" id="GO:0003712">
    <property type="term" value="F:transcription coregulator activity"/>
    <property type="evidence" value="ECO:0007669"/>
    <property type="project" value="InterPro"/>
</dbReference>
<keyword evidence="4" id="KW-1185">Reference proteome</keyword>